<reference evidence="2" key="2">
    <citation type="journal article" date="2019" name="IMA Fungus">
        <title>Genome sequencing and comparison of five Tilletia species to identify candidate genes for the detection of regulated species infecting wheat.</title>
        <authorList>
            <person name="Nguyen H.D.T."/>
            <person name="Sultana T."/>
            <person name="Kesanakurti P."/>
            <person name="Hambleton S."/>
        </authorList>
    </citation>
    <scope>NUCLEOTIDE SEQUENCE</scope>
    <source>
        <strain evidence="2">DAOMC 236416</strain>
    </source>
</reference>
<dbReference type="PROSITE" id="PS50878">
    <property type="entry name" value="RT_POL"/>
    <property type="match status" value="1"/>
</dbReference>
<dbReference type="Proteomes" id="UP000077521">
    <property type="component" value="Unassembled WGS sequence"/>
</dbReference>
<name>A0A8T8SCF4_9BASI</name>
<proteinExistence type="predicted"/>
<reference evidence="2" key="1">
    <citation type="submission" date="2016-04" db="EMBL/GenBank/DDBJ databases">
        <authorList>
            <person name="Nguyen H.D."/>
            <person name="Samba Siva P."/>
            <person name="Cullis J."/>
            <person name="Levesque C.A."/>
            <person name="Hambleton S."/>
        </authorList>
    </citation>
    <scope>NUCLEOTIDE SEQUENCE</scope>
    <source>
        <strain evidence="2">DAOMC 236416</strain>
    </source>
</reference>
<dbReference type="InterPro" id="IPR000477">
    <property type="entry name" value="RT_dom"/>
</dbReference>
<accession>A0A8T8SCF4</accession>
<feature type="domain" description="Reverse transcriptase" evidence="1">
    <location>
        <begin position="43"/>
        <end position="287"/>
    </location>
</feature>
<dbReference type="SUPFAM" id="SSF56672">
    <property type="entry name" value="DNA/RNA polymerases"/>
    <property type="match status" value="1"/>
</dbReference>
<dbReference type="AlphaFoldDB" id="A0A8T8SCF4"/>
<keyword evidence="3" id="KW-1185">Reference proteome</keyword>
<comment type="caution">
    <text evidence="2">The sequence shown here is derived from an EMBL/GenBank/DDBJ whole genome shotgun (WGS) entry which is preliminary data.</text>
</comment>
<dbReference type="Pfam" id="PF00078">
    <property type="entry name" value="RVT_1"/>
    <property type="match status" value="1"/>
</dbReference>
<evidence type="ECO:0000313" key="2">
    <source>
        <dbReference type="EMBL" id="KAE8236882.1"/>
    </source>
</evidence>
<sequence>MKSFRSFHSDVSGGISGWSQPLLALALRDETFVKFIKTLTRQLVSGTAPGREMLTSSLLTPLAKPDGGVRPIACPDLIYRLCAKTILASASLDGALLPFQLGLGSPGGVEPIAFLAQQVAEGKIAGMSHIASVDLKNAYGSMQRGPLARATREHAPGLYRLAKFRYEHEGAMVIASNGEVHVLPASDGVYQGDPLAGLLFCVGVRPVLAQLLAFLEARGFTAHILCYLDDWYIFGDRAGILDVVQEFFDDLRNRDAHCGLELNLSKSWELPREHLLQNGAQRLGTMIGGPEACYSFLRDKVSEMDVPLRQLQQLHKQDAQLLLRRSLQHQLRHLQRMLPSAGLETVWVTLDTALHHALRLIRDGAVQPRRGEFDTTLFQLPIRLGGLGVPKHEVIAPHARAAMEQSSLHLLRGILPALFPDDQAIADGDDTAFISQATRVAAEYARMDRELMGRLSIEQAMTVVGNGSRLGSACLHTFPSDARTTLSDRQVQVLLHNRTLVRSAAPVCSDCSQPNTHGHDDDCSDRSHRRTVRHDTTKFLFVAFLRRCKGTVVNAEPRIEAQSMRRTDWRVHGPAAAAGGGDTDYDITFISATNSTSQRAPDRAAHLLLAGQEGMRAAATKRLQAYLDVKAQHKSSFYNEAVPTAFVPLVFSLDGAEHPRATAALKQWRSLMPSFSYLVSCVSVVLARTRAETFRLV</sequence>
<dbReference type="InterPro" id="IPR043502">
    <property type="entry name" value="DNA/RNA_pol_sf"/>
</dbReference>
<gene>
    <name evidence="2" type="ORF">A4X13_0g8997</name>
</gene>
<dbReference type="EMBL" id="LWDF02002019">
    <property type="protein sequence ID" value="KAE8236882.1"/>
    <property type="molecule type" value="Genomic_DNA"/>
</dbReference>
<organism evidence="2 3">
    <name type="scientific">Tilletia indica</name>
    <dbReference type="NCBI Taxonomy" id="43049"/>
    <lineage>
        <taxon>Eukaryota</taxon>
        <taxon>Fungi</taxon>
        <taxon>Dikarya</taxon>
        <taxon>Basidiomycota</taxon>
        <taxon>Ustilaginomycotina</taxon>
        <taxon>Exobasidiomycetes</taxon>
        <taxon>Tilletiales</taxon>
        <taxon>Tilletiaceae</taxon>
        <taxon>Tilletia</taxon>
    </lineage>
</organism>
<evidence type="ECO:0000259" key="1">
    <source>
        <dbReference type="PROSITE" id="PS50878"/>
    </source>
</evidence>
<evidence type="ECO:0000313" key="3">
    <source>
        <dbReference type="Proteomes" id="UP000077521"/>
    </source>
</evidence>
<protein>
    <recommendedName>
        <fullName evidence="1">Reverse transcriptase domain-containing protein</fullName>
    </recommendedName>
</protein>